<accession>A0ACB7F7J5</accession>
<keyword evidence="2" id="KW-1185">Reference proteome</keyword>
<protein>
    <submittedName>
        <fullName evidence="1">Uncharacterized protein</fullName>
    </submittedName>
</protein>
<feature type="non-terminal residue" evidence="1">
    <location>
        <position position="1"/>
    </location>
</feature>
<comment type="caution">
    <text evidence="1">The sequence shown here is derived from an EMBL/GenBank/DDBJ whole genome shotgun (WGS) entry which is preliminary data.</text>
</comment>
<sequence length="104" mass="12080">EWIDEEEIDSYTIAKKEQTDNPPPSQFDGVSALAMTLFKELLHPEPKRRGNPEEILSYLGGPWLMETEREEKRKAEEAEKEAIKIREAGGVIEEEIVREGRRER</sequence>
<organism evidence="1 2">
    <name type="scientific">Nibea albiflora</name>
    <name type="common">Yellow drum</name>
    <name type="synonym">Corvina albiflora</name>
    <dbReference type="NCBI Taxonomy" id="240163"/>
    <lineage>
        <taxon>Eukaryota</taxon>
        <taxon>Metazoa</taxon>
        <taxon>Chordata</taxon>
        <taxon>Craniata</taxon>
        <taxon>Vertebrata</taxon>
        <taxon>Euteleostomi</taxon>
        <taxon>Actinopterygii</taxon>
        <taxon>Neopterygii</taxon>
        <taxon>Teleostei</taxon>
        <taxon>Neoteleostei</taxon>
        <taxon>Acanthomorphata</taxon>
        <taxon>Eupercaria</taxon>
        <taxon>Sciaenidae</taxon>
        <taxon>Nibea</taxon>
    </lineage>
</organism>
<dbReference type="EMBL" id="CM024804">
    <property type="protein sequence ID" value="KAG8009990.1"/>
    <property type="molecule type" value="Genomic_DNA"/>
</dbReference>
<proteinExistence type="predicted"/>
<name>A0ACB7F7J5_NIBAL</name>
<gene>
    <name evidence="1" type="ORF">GBF38_014118</name>
</gene>
<evidence type="ECO:0000313" key="2">
    <source>
        <dbReference type="Proteomes" id="UP000805704"/>
    </source>
</evidence>
<evidence type="ECO:0000313" key="1">
    <source>
        <dbReference type="EMBL" id="KAG8009990.1"/>
    </source>
</evidence>
<reference evidence="1" key="1">
    <citation type="submission" date="2020-04" db="EMBL/GenBank/DDBJ databases">
        <title>A chromosome-scale assembly and high-density genetic map of the yellow drum (Nibea albiflora) genome.</title>
        <authorList>
            <person name="Xu D."/>
            <person name="Zhang W."/>
            <person name="Chen R."/>
            <person name="Tan P."/>
            <person name="Wang L."/>
            <person name="Song H."/>
            <person name="Tian L."/>
            <person name="Zhu Q."/>
            <person name="Wang B."/>
        </authorList>
    </citation>
    <scope>NUCLEOTIDE SEQUENCE</scope>
    <source>
        <strain evidence="1">ZJHYS-2018</strain>
    </source>
</reference>
<dbReference type="Proteomes" id="UP000805704">
    <property type="component" value="Chromosome 16"/>
</dbReference>